<dbReference type="Pfam" id="PF22244">
    <property type="entry name" value="GCE_fung"/>
    <property type="match status" value="1"/>
</dbReference>
<sequence>MQQASNKPNPIKEPLPALMPYQETLRLFEQNVYGPIPILSDVVIVEKKQIAREAFTENDTVWQWKVVAGYGSEKRVFHIVLISKEETENSPYIIAQNFCPNTATVPIDGITAPNNAHFDCSQGGMIGSIFGYFFGRYITVSPYKMILDRGYNIALFYPSEFVPDSQSDAPAVTSKLFKHSESKPANIAIWASLSNWLAEELKTANSRRPVISYGHSRFGKTALLSAATSPYIDGVIAHQSGTGGASILRDRTGESIKDVMASYAHWFTPKFSSFAGKENTLPIDAHNLLSLIAPKPILLGNARRDVWSDPEGAFDAAIAATPVWRKVGLSGLTAKRLDHFIPEDDIAFWMRPGTHGVVKEDWPAFLDFLDAHFGGSISPQ</sequence>
<dbReference type="OrthoDB" id="217645at2"/>
<evidence type="ECO:0000313" key="5">
    <source>
        <dbReference type="EMBL" id="RKQ71408.1"/>
    </source>
</evidence>
<dbReference type="AlphaFoldDB" id="A0A420WK67"/>
<evidence type="ECO:0000259" key="4">
    <source>
        <dbReference type="Pfam" id="PF22244"/>
    </source>
</evidence>
<dbReference type="Proteomes" id="UP000282211">
    <property type="component" value="Unassembled WGS sequence"/>
</dbReference>
<dbReference type="GO" id="GO:0052689">
    <property type="term" value="F:carboxylic ester hydrolase activity"/>
    <property type="evidence" value="ECO:0007669"/>
    <property type="project" value="UniProtKB-KW"/>
</dbReference>
<reference evidence="5 6" key="1">
    <citation type="submission" date="2018-10" db="EMBL/GenBank/DDBJ databases">
        <title>Genomic Encyclopedia of Type Strains, Phase IV (KMG-IV): sequencing the most valuable type-strain genomes for metagenomic binning, comparative biology and taxonomic classification.</title>
        <authorList>
            <person name="Goeker M."/>
        </authorList>
    </citation>
    <scope>NUCLEOTIDE SEQUENCE [LARGE SCALE GENOMIC DNA]</scope>
    <source>
        <strain evidence="5 6">DSM 22008</strain>
    </source>
</reference>
<evidence type="ECO:0000256" key="2">
    <source>
        <dbReference type="ARBA" id="ARBA00022729"/>
    </source>
</evidence>
<proteinExistence type="predicted"/>
<name>A0A420WK67_9PROT</name>
<evidence type="ECO:0000256" key="3">
    <source>
        <dbReference type="ARBA" id="ARBA00022801"/>
    </source>
</evidence>
<keyword evidence="1" id="KW-0719">Serine esterase</keyword>
<keyword evidence="6" id="KW-1185">Reference proteome</keyword>
<dbReference type="InterPro" id="IPR054579">
    <property type="entry name" value="GCE-like_dom"/>
</dbReference>
<organism evidence="5 6">
    <name type="scientific">Litorimonas taeanensis</name>
    <dbReference type="NCBI Taxonomy" id="568099"/>
    <lineage>
        <taxon>Bacteria</taxon>
        <taxon>Pseudomonadati</taxon>
        <taxon>Pseudomonadota</taxon>
        <taxon>Alphaproteobacteria</taxon>
        <taxon>Maricaulales</taxon>
        <taxon>Robiginitomaculaceae</taxon>
    </lineage>
</organism>
<evidence type="ECO:0000313" key="6">
    <source>
        <dbReference type="Proteomes" id="UP000282211"/>
    </source>
</evidence>
<keyword evidence="2" id="KW-0732">Signal</keyword>
<dbReference type="InterPro" id="IPR029058">
    <property type="entry name" value="AB_hydrolase_fold"/>
</dbReference>
<protein>
    <recommendedName>
        <fullName evidence="4">4-O-methyl-glucuronoyl methylesterase-like domain-containing protein</fullName>
    </recommendedName>
</protein>
<keyword evidence="3" id="KW-0378">Hydrolase</keyword>
<feature type="domain" description="4-O-methyl-glucuronoyl methylesterase-like" evidence="4">
    <location>
        <begin position="213"/>
        <end position="328"/>
    </location>
</feature>
<accession>A0A420WK67</accession>
<gene>
    <name evidence="5" type="ORF">DES40_0724</name>
</gene>
<dbReference type="InParanoid" id="A0A420WK67"/>
<dbReference type="SUPFAM" id="SSF53474">
    <property type="entry name" value="alpha/beta-Hydrolases"/>
    <property type="match status" value="1"/>
</dbReference>
<dbReference type="Gene3D" id="3.40.50.1820">
    <property type="entry name" value="alpha/beta hydrolase"/>
    <property type="match status" value="1"/>
</dbReference>
<comment type="caution">
    <text evidence="5">The sequence shown here is derived from an EMBL/GenBank/DDBJ whole genome shotgun (WGS) entry which is preliminary data.</text>
</comment>
<dbReference type="EMBL" id="RBII01000001">
    <property type="protein sequence ID" value="RKQ71408.1"/>
    <property type="molecule type" value="Genomic_DNA"/>
</dbReference>
<dbReference type="RefSeq" id="WP_147405843.1">
    <property type="nucleotide sequence ID" value="NZ_RBII01000001.1"/>
</dbReference>
<evidence type="ECO:0000256" key="1">
    <source>
        <dbReference type="ARBA" id="ARBA00022487"/>
    </source>
</evidence>